<evidence type="ECO:0000313" key="5">
    <source>
        <dbReference type="Proteomes" id="UP000308953"/>
    </source>
</evidence>
<evidence type="ECO:0000259" key="3">
    <source>
        <dbReference type="PROSITE" id="PS51186"/>
    </source>
</evidence>
<comment type="caution">
    <text evidence="4">The sequence shown here is derived from an EMBL/GenBank/DDBJ whole genome shotgun (WGS) entry which is preliminary data.</text>
</comment>
<accession>A0A4S9FBR6</accession>
<dbReference type="Gene3D" id="3.40.630.30">
    <property type="match status" value="1"/>
</dbReference>
<proteinExistence type="predicted"/>
<dbReference type="GO" id="GO:0005737">
    <property type="term" value="C:cytoplasm"/>
    <property type="evidence" value="ECO:0007669"/>
    <property type="project" value="TreeGrafter"/>
</dbReference>
<name>A0A4S9FBR6_AURPU</name>
<keyword evidence="2 4" id="KW-0012">Acyltransferase</keyword>
<dbReference type="InterPro" id="IPR000182">
    <property type="entry name" value="GNAT_dom"/>
</dbReference>
<evidence type="ECO:0000313" key="4">
    <source>
        <dbReference type="EMBL" id="THX44307.1"/>
    </source>
</evidence>
<dbReference type="PANTHER" id="PTHR10908:SF0">
    <property type="entry name" value="SEROTONIN N-ACETYLTRANSFERASE"/>
    <property type="match status" value="1"/>
</dbReference>
<dbReference type="Proteomes" id="UP000308953">
    <property type="component" value="Unassembled WGS sequence"/>
</dbReference>
<dbReference type="GO" id="GO:0004059">
    <property type="term" value="F:aralkylamine N-acetyltransferase activity"/>
    <property type="evidence" value="ECO:0007669"/>
    <property type="project" value="TreeGrafter"/>
</dbReference>
<evidence type="ECO:0000256" key="1">
    <source>
        <dbReference type="ARBA" id="ARBA00022679"/>
    </source>
</evidence>
<dbReference type="InterPro" id="IPR016181">
    <property type="entry name" value="Acyl_CoA_acyltransferase"/>
</dbReference>
<evidence type="ECO:0000256" key="2">
    <source>
        <dbReference type="ARBA" id="ARBA00023315"/>
    </source>
</evidence>
<feature type="domain" description="N-acetyltransferase" evidence="3">
    <location>
        <begin position="62"/>
        <end position="262"/>
    </location>
</feature>
<dbReference type="EMBL" id="QZAV01000004">
    <property type="protein sequence ID" value="THX44307.1"/>
    <property type="molecule type" value="Genomic_DNA"/>
</dbReference>
<protein>
    <submittedName>
        <fullName evidence="4">Acyl-CoA N-acyltransferase</fullName>
    </submittedName>
</protein>
<gene>
    <name evidence="4" type="ORF">D6D10_00458</name>
</gene>
<reference evidence="4 5" key="1">
    <citation type="submission" date="2018-10" db="EMBL/GenBank/DDBJ databases">
        <title>Fifty Aureobasidium pullulans genomes reveal a recombining polyextremotolerant generalist.</title>
        <authorList>
            <person name="Gostincar C."/>
            <person name="Turk M."/>
            <person name="Zajc J."/>
            <person name="Gunde-Cimerman N."/>
        </authorList>
    </citation>
    <scope>NUCLEOTIDE SEQUENCE [LARGE SCALE GENOMIC DNA]</scope>
    <source>
        <strain evidence="4 5">EXF-9785</strain>
    </source>
</reference>
<keyword evidence="1 4" id="KW-0808">Transferase</keyword>
<dbReference type="SUPFAM" id="SSF55729">
    <property type="entry name" value="Acyl-CoA N-acyltransferases (Nat)"/>
    <property type="match status" value="1"/>
</dbReference>
<sequence>MTRINSALTPISLLVILISDHHVPRTDMPRDLAAMMRGDQDEPKDKISRDMEKQDHLAEIKPYVQTLTTSDIDSAVKLEDATFPPEERATREKFEYRFTKCGGLCLGLFTSVDMNDPSSPLASVETASSAHHVYSGAPARKSVLLAHCVVTKTTNPTVMDEDMEVPKDWKTSGTSSSSVGHREEGRTIAVHSLAVLPSLQGQGLGSTLLKAFYQRMGYVQAADRIALLAHGELVKFYEKLGFENKGPSKATFGGGNWVDMAS</sequence>
<dbReference type="CDD" id="cd04301">
    <property type="entry name" value="NAT_SF"/>
    <property type="match status" value="1"/>
</dbReference>
<dbReference type="InterPro" id="IPR051635">
    <property type="entry name" value="SNAT-like"/>
</dbReference>
<dbReference type="PANTHER" id="PTHR10908">
    <property type="entry name" value="SEROTONIN N-ACETYLTRANSFERASE"/>
    <property type="match status" value="1"/>
</dbReference>
<dbReference type="AlphaFoldDB" id="A0A4S9FBR6"/>
<dbReference type="Pfam" id="PF13673">
    <property type="entry name" value="Acetyltransf_10"/>
    <property type="match status" value="1"/>
</dbReference>
<organism evidence="4 5">
    <name type="scientific">Aureobasidium pullulans</name>
    <name type="common">Black yeast</name>
    <name type="synonym">Pullularia pullulans</name>
    <dbReference type="NCBI Taxonomy" id="5580"/>
    <lineage>
        <taxon>Eukaryota</taxon>
        <taxon>Fungi</taxon>
        <taxon>Dikarya</taxon>
        <taxon>Ascomycota</taxon>
        <taxon>Pezizomycotina</taxon>
        <taxon>Dothideomycetes</taxon>
        <taxon>Dothideomycetidae</taxon>
        <taxon>Dothideales</taxon>
        <taxon>Saccotheciaceae</taxon>
        <taxon>Aureobasidium</taxon>
    </lineage>
</organism>
<dbReference type="PROSITE" id="PS51186">
    <property type="entry name" value="GNAT"/>
    <property type="match status" value="1"/>
</dbReference>